<keyword evidence="9 15" id="KW-0067">ATP-binding</keyword>
<dbReference type="HAMAP" id="MF_00521">
    <property type="entry name" value="KDO_kinase"/>
    <property type="match status" value="1"/>
</dbReference>
<organism evidence="19 20">
    <name type="scientific">Aliidiomarina maris</name>
    <dbReference type="NCBI Taxonomy" id="531312"/>
    <lineage>
        <taxon>Bacteria</taxon>
        <taxon>Pseudomonadati</taxon>
        <taxon>Pseudomonadota</taxon>
        <taxon>Gammaproteobacteria</taxon>
        <taxon>Alteromonadales</taxon>
        <taxon>Idiomarinaceae</taxon>
        <taxon>Aliidiomarina</taxon>
    </lineage>
</organism>
<proteinExistence type="inferred from homology"/>
<dbReference type="Pfam" id="PF04413">
    <property type="entry name" value="Glycos_transf_N"/>
    <property type="match status" value="1"/>
</dbReference>
<evidence type="ECO:0000313" key="20">
    <source>
        <dbReference type="Proteomes" id="UP000287865"/>
    </source>
</evidence>
<dbReference type="PANTHER" id="PTHR42755:SF1">
    <property type="entry name" value="3-DEOXY-D-MANNO-OCTULOSONIC ACID TRANSFERASE, MITOCHONDRIAL-RELATED"/>
    <property type="match status" value="1"/>
</dbReference>
<feature type="domain" description="3-deoxy-D-manno-octulosonic-acid transferase N-terminal" evidence="18">
    <location>
        <begin position="74"/>
        <end position="253"/>
    </location>
</feature>
<dbReference type="InterPro" id="IPR022826">
    <property type="entry name" value="KDO_kinase"/>
</dbReference>
<name>A0ABY0BSN6_9GAMM</name>
<keyword evidence="8 15" id="KW-0418">Kinase</keyword>
<feature type="region of interest" description="Disordered" evidence="16">
    <location>
        <begin position="706"/>
        <end position="726"/>
    </location>
</feature>
<evidence type="ECO:0000256" key="3">
    <source>
        <dbReference type="ARBA" id="ARBA00010327"/>
    </source>
</evidence>
<dbReference type="InterPro" id="IPR039901">
    <property type="entry name" value="Kdotransferase"/>
</dbReference>
<evidence type="ECO:0000256" key="14">
    <source>
        <dbReference type="ARBA" id="ARBA00049183"/>
    </source>
</evidence>
<evidence type="ECO:0000256" key="13">
    <source>
        <dbReference type="ARBA" id="ARBA00034417"/>
    </source>
</evidence>
<feature type="compositionally biased region" description="Polar residues" evidence="16">
    <location>
        <begin position="706"/>
        <end position="718"/>
    </location>
</feature>
<dbReference type="EC" id="2.7.1.166" evidence="15"/>
<comment type="function">
    <text evidence="15">Catalyzes the ATP-dependent phosphorylation of the 3-deoxy-D-manno-octulosonic acid (Kdo) residue in Kdo-lipid IV(A) at the 4-OH position.</text>
</comment>
<keyword evidence="6 15" id="KW-0808">Transferase</keyword>
<keyword evidence="7 15" id="KW-0547">Nucleotide-binding</keyword>
<dbReference type="SUPFAM" id="SSF53756">
    <property type="entry name" value="UDP-Glycosyltransferase/glycogen phosphorylase"/>
    <property type="match status" value="1"/>
</dbReference>
<dbReference type="Gene3D" id="3.40.50.11720">
    <property type="entry name" value="3-Deoxy-D-manno-octulosonic-acid transferase, N-terminal domain"/>
    <property type="match status" value="1"/>
</dbReference>
<comment type="similarity">
    <text evidence="3 15">Belongs to the protein kinase superfamily. KdkA/RfaP family.</text>
</comment>
<keyword evidence="4 15" id="KW-1003">Cell membrane</keyword>
<dbReference type="Gene3D" id="1.10.510.10">
    <property type="entry name" value="Transferase(Phosphotransferase) domain 1"/>
    <property type="match status" value="1"/>
</dbReference>
<dbReference type="PANTHER" id="PTHR42755">
    <property type="entry name" value="3-DEOXY-MANNO-OCTULOSONATE CYTIDYLYLTRANSFERASE"/>
    <property type="match status" value="1"/>
</dbReference>
<evidence type="ECO:0000256" key="10">
    <source>
        <dbReference type="ARBA" id="ARBA00022985"/>
    </source>
</evidence>
<keyword evidence="20" id="KW-1185">Reference proteome</keyword>
<protein>
    <recommendedName>
        <fullName evidence="12 15">3-deoxy-D-manno-octulosonic acid kinase</fullName>
        <shortName evidence="15">Kdo kinase</shortName>
        <ecNumber evidence="15">2.7.1.166</ecNumber>
    </recommendedName>
</protein>
<evidence type="ECO:0000256" key="1">
    <source>
        <dbReference type="ARBA" id="ARBA00004515"/>
    </source>
</evidence>
<evidence type="ECO:0000256" key="7">
    <source>
        <dbReference type="ARBA" id="ARBA00022741"/>
    </source>
</evidence>
<sequence>MLCGLWHHRRSKVLAGADTCCVKTKVQEQVVLVTTRHLSGGWLRALYSALITCAVPFIYAYLWWHGRNNQAYRKRWAERGAWQSVPANVRRCVVFHCVSVGELMAARPLIEQFIQLNPHQPVAITTTTPTGSDLVRSIFGERVYHCYLPFDTPLAVRRFINRLRPRAIIILETELWPNLISQCYQANIRLMLLNARMSERSARGYQRARALMRPIWQALDGVVAQDNASAERFIQLGCLAERVHVPGNIKFDVQVNSSTKQAIDGFKPLLNGRQVITFGSTHEGEETIALAAFKQVLKSKPQALLILVPRHRERFDSVALMVEDSGLSMVRRSSGRPVTPDTQVLLADSMGEMLLWFGVSTLATIGGSLIERGGHNPLEAMAFGLPIVSGRHVFNFEDVYRQLDARQAVRWVSNEDQLRDTWLGLLVETGTAQRIGAQAQQLFARHRGATQRTLTLIAQTMAAGSSGRTQGELATMRFDQALVTQQPQQQHFNVEFWQRLGQQHGHAGGRNLAYFIQAENALSPLPMVLRHYYRGGLVGKVNRDWFLHAGSKPARSIAEFELLQWMYQQGLPVPRPIAARVHKVALWYRADILIERLPCDDDVFGRLKQAPLQEAVWFKIGQTIRQMHDHGVYHSDLNCHNILVREATQDVWLIDFDKCERRNKDQSAGEWQQSNLDRLRRSFDKESGLHQGFHFSDQDWKQLMQGYQTGKASTSQQPPIQPEGSA</sequence>
<evidence type="ECO:0000256" key="15">
    <source>
        <dbReference type="HAMAP-Rule" id="MF_00521"/>
    </source>
</evidence>
<evidence type="ECO:0000256" key="2">
    <source>
        <dbReference type="ARBA" id="ARBA00004713"/>
    </source>
</evidence>
<evidence type="ECO:0000259" key="18">
    <source>
        <dbReference type="Pfam" id="PF04413"/>
    </source>
</evidence>
<feature type="active site" evidence="15">
    <location>
        <position position="636"/>
    </location>
</feature>
<evidence type="ECO:0000256" key="16">
    <source>
        <dbReference type="SAM" id="MobiDB-lite"/>
    </source>
</evidence>
<dbReference type="Pfam" id="PF06293">
    <property type="entry name" value="Kdo"/>
    <property type="match status" value="1"/>
</dbReference>
<comment type="caution">
    <text evidence="19">The sequence shown here is derived from an EMBL/GenBank/DDBJ whole genome shotgun (WGS) entry which is preliminary data.</text>
</comment>
<keyword evidence="17" id="KW-1133">Transmembrane helix</keyword>
<dbReference type="InterPro" id="IPR007507">
    <property type="entry name" value="Glycos_transf_N"/>
</dbReference>
<dbReference type="InterPro" id="IPR011009">
    <property type="entry name" value="Kinase-like_dom_sf"/>
</dbReference>
<comment type="catalytic activity">
    <reaction evidence="13 15">
        <text>an alpha-Kdo-(2-&gt;6)-lipid IVA + ATP = a 4-O-phospho-alpha-Kdo-(2-&gt;6)-lipid IVA + ADP + H(+)</text>
        <dbReference type="Rhea" id="RHEA:74271"/>
        <dbReference type="ChEBI" id="CHEBI:15378"/>
        <dbReference type="ChEBI" id="CHEBI:30616"/>
        <dbReference type="ChEBI" id="CHEBI:176428"/>
        <dbReference type="ChEBI" id="CHEBI:193140"/>
        <dbReference type="ChEBI" id="CHEBI:456216"/>
        <dbReference type="EC" id="2.7.1.166"/>
    </reaction>
</comment>
<dbReference type="SUPFAM" id="SSF56112">
    <property type="entry name" value="Protein kinase-like (PK-like)"/>
    <property type="match status" value="1"/>
</dbReference>
<evidence type="ECO:0000256" key="6">
    <source>
        <dbReference type="ARBA" id="ARBA00022679"/>
    </source>
</evidence>
<dbReference type="InterPro" id="IPR038107">
    <property type="entry name" value="Glycos_transf_N_sf"/>
</dbReference>
<reference evidence="19 20" key="1">
    <citation type="journal article" date="2018" name="Front. Microbiol.">
        <title>Genome-Based Analysis Reveals the Taxonomy and Diversity of the Family Idiomarinaceae.</title>
        <authorList>
            <person name="Liu Y."/>
            <person name="Lai Q."/>
            <person name="Shao Z."/>
        </authorList>
    </citation>
    <scope>NUCLEOTIDE SEQUENCE [LARGE SCALE GENOMIC DNA]</scope>
    <source>
        <strain evidence="19 20">CF12-14</strain>
    </source>
</reference>
<dbReference type="Proteomes" id="UP000287865">
    <property type="component" value="Unassembled WGS sequence"/>
</dbReference>
<evidence type="ECO:0000256" key="8">
    <source>
        <dbReference type="ARBA" id="ARBA00022777"/>
    </source>
</evidence>
<comment type="pathway">
    <text evidence="2 15">Bacterial outer membrane biogenesis; LPS core biosynthesis.</text>
</comment>
<evidence type="ECO:0000256" key="9">
    <source>
        <dbReference type="ARBA" id="ARBA00022840"/>
    </source>
</evidence>
<evidence type="ECO:0000256" key="4">
    <source>
        <dbReference type="ARBA" id="ARBA00022475"/>
    </source>
</evidence>
<feature type="transmembrane region" description="Helical" evidence="17">
    <location>
        <begin position="45"/>
        <end position="64"/>
    </location>
</feature>
<dbReference type="EMBL" id="PIPK01000004">
    <property type="protein sequence ID" value="RUO25131.1"/>
    <property type="molecule type" value="Genomic_DNA"/>
</dbReference>
<gene>
    <name evidence="15" type="primary">kdkA</name>
    <name evidence="19" type="ORF">CWE07_06565</name>
</gene>
<dbReference type="NCBIfam" id="NF004388">
    <property type="entry name" value="PRK05749.1-4"/>
    <property type="match status" value="1"/>
</dbReference>
<keyword evidence="5 15" id="KW-0997">Cell inner membrane</keyword>
<keyword evidence="11 15" id="KW-0472">Membrane</keyword>
<comment type="catalytic activity">
    <reaction evidence="14">
        <text>lipid IVA (E. coli) + CMP-3-deoxy-beta-D-manno-octulosonate = alpha-Kdo-(2-&gt;6)-lipid IVA (E. coli) + CMP + H(+)</text>
        <dbReference type="Rhea" id="RHEA:28066"/>
        <dbReference type="ChEBI" id="CHEBI:15378"/>
        <dbReference type="ChEBI" id="CHEBI:58603"/>
        <dbReference type="ChEBI" id="CHEBI:60364"/>
        <dbReference type="ChEBI" id="CHEBI:60377"/>
        <dbReference type="ChEBI" id="CHEBI:85987"/>
        <dbReference type="EC" id="2.4.99.12"/>
    </reaction>
</comment>
<evidence type="ECO:0000313" key="19">
    <source>
        <dbReference type="EMBL" id="RUO25131.1"/>
    </source>
</evidence>
<keyword evidence="10 15" id="KW-0448">Lipopolysaccharide biosynthesis</keyword>
<dbReference type="GO" id="GO:0016740">
    <property type="term" value="F:transferase activity"/>
    <property type="evidence" value="ECO:0007669"/>
    <property type="project" value="UniProtKB-KW"/>
</dbReference>
<comment type="subcellular location">
    <subcellularLocation>
        <location evidence="1 15">Cell inner membrane</location>
        <topology evidence="1 15">Peripheral membrane protein</topology>
        <orientation evidence="1 15">Cytoplasmic side</orientation>
    </subcellularLocation>
</comment>
<evidence type="ECO:0000256" key="12">
    <source>
        <dbReference type="ARBA" id="ARBA00029511"/>
    </source>
</evidence>
<evidence type="ECO:0000256" key="17">
    <source>
        <dbReference type="SAM" id="Phobius"/>
    </source>
</evidence>
<accession>A0ABY0BSN6</accession>
<evidence type="ECO:0000256" key="5">
    <source>
        <dbReference type="ARBA" id="ARBA00022519"/>
    </source>
</evidence>
<dbReference type="NCBIfam" id="NF002475">
    <property type="entry name" value="PRK01723.1"/>
    <property type="match status" value="1"/>
</dbReference>
<dbReference type="Gene3D" id="3.40.50.2000">
    <property type="entry name" value="Glycogen Phosphorylase B"/>
    <property type="match status" value="1"/>
</dbReference>
<evidence type="ECO:0000256" key="11">
    <source>
        <dbReference type="ARBA" id="ARBA00023136"/>
    </source>
</evidence>
<keyword evidence="17" id="KW-0812">Transmembrane</keyword>